<keyword evidence="2" id="KW-1185">Reference proteome</keyword>
<evidence type="ECO:0000313" key="1">
    <source>
        <dbReference type="EMBL" id="PRP76876.1"/>
    </source>
</evidence>
<evidence type="ECO:0000313" key="2">
    <source>
        <dbReference type="Proteomes" id="UP000241769"/>
    </source>
</evidence>
<dbReference type="OrthoDB" id="541052at2759"/>
<protein>
    <submittedName>
        <fullName evidence="1">Uncharacterized protein</fullName>
    </submittedName>
</protein>
<sequence length="70" mass="8611">MRPIINVDLRRQMKVLTQLFKMRWYSFAVSQPINQTDNIIDYDAIMENLLPFRRLSNPPKQLRKRMWLFN</sequence>
<gene>
    <name evidence="1" type="ORF">PROFUN_13220</name>
</gene>
<organism evidence="1 2">
    <name type="scientific">Planoprotostelium fungivorum</name>
    <dbReference type="NCBI Taxonomy" id="1890364"/>
    <lineage>
        <taxon>Eukaryota</taxon>
        <taxon>Amoebozoa</taxon>
        <taxon>Evosea</taxon>
        <taxon>Variosea</taxon>
        <taxon>Cavosteliida</taxon>
        <taxon>Cavosteliaceae</taxon>
        <taxon>Planoprotostelium</taxon>
    </lineage>
</organism>
<reference evidence="1 2" key="1">
    <citation type="journal article" date="2018" name="Genome Biol. Evol.">
        <title>Multiple Roots of Fruiting Body Formation in Amoebozoa.</title>
        <authorList>
            <person name="Hillmann F."/>
            <person name="Forbes G."/>
            <person name="Novohradska S."/>
            <person name="Ferling I."/>
            <person name="Riege K."/>
            <person name="Groth M."/>
            <person name="Westermann M."/>
            <person name="Marz M."/>
            <person name="Spaller T."/>
            <person name="Winckler T."/>
            <person name="Schaap P."/>
            <person name="Glockner G."/>
        </authorList>
    </citation>
    <scope>NUCLEOTIDE SEQUENCE [LARGE SCALE GENOMIC DNA]</scope>
    <source>
        <strain evidence="1 2">Jena</strain>
    </source>
</reference>
<dbReference type="EMBL" id="MDYQ01000295">
    <property type="protein sequence ID" value="PRP76876.1"/>
    <property type="molecule type" value="Genomic_DNA"/>
</dbReference>
<name>A0A2P6MYX5_9EUKA</name>
<accession>A0A2P6MYX5</accession>
<comment type="caution">
    <text evidence="1">The sequence shown here is derived from an EMBL/GenBank/DDBJ whole genome shotgun (WGS) entry which is preliminary data.</text>
</comment>
<dbReference type="Proteomes" id="UP000241769">
    <property type="component" value="Unassembled WGS sequence"/>
</dbReference>
<dbReference type="AlphaFoldDB" id="A0A2P6MYX5"/>
<proteinExistence type="predicted"/>
<dbReference type="InParanoid" id="A0A2P6MYX5"/>